<dbReference type="Pfam" id="PF01261">
    <property type="entry name" value="AP_endonuc_2"/>
    <property type="match status" value="1"/>
</dbReference>
<dbReference type="GO" id="GO:0016853">
    <property type="term" value="F:isomerase activity"/>
    <property type="evidence" value="ECO:0007669"/>
    <property type="project" value="UniProtKB-KW"/>
</dbReference>
<dbReference type="InterPro" id="IPR036237">
    <property type="entry name" value="Xyl_isomerase-like_sf"/>
</dbReference>
<dbReference type="AlphaFoldDB" id="A0A1I0SBY1"/>
<dbReference type="Gene3D" id="3.20.20.150">
    <property type="entry name" value="Divalent-metal-dependent TIM barrel enzymes"/>
    <property type="match status" value="1"/>
</dbReference>
<keyword evidence="3" id="KW-1185">Reference proteome</keyword>
<dbReference type="EMBL" id="FOJG01000002">
    <property type="protein sequence ID" value="SEW54330.1"/>
    <property type="molecule type" value="Genomic_DNA"/>
</dbReference>
<evidence type="ECO:0000313" key="3">
    <source>
        <dbReference type="Proteomes" id="UP000199310"/>
    </source>
</evidence>
<reference evidence="3" key="1">
    <citation type="submission" date="2016-10" db="EMBL/GenBank/DDBJ databases">
        <authorList>
            <person name="Varghese N."/>
            <person name="Submissions S."/>
        </authorList>
    </citation>
    <scope>NUCLEOTIDE SEQUENCE [LARGE SCALE GENOMIC DNA]</scope>
    <source>
        <strain evidence="3">DSM 3695</strain>
    </source>
</reference>
<dbReference type="InterPro" id="IPR006311">
    <property type="entry name" value="TAT_signal"/>
</dbReference>
<dbReference type="InterPro" id="IPR050312">
    <property type="entry name" value="IolE/XylAMocC-like"/>
</dbReference>
<protein>
    <submittedName>
        <fullName evidence="2">Sugar phosphate isomerase/epimerase</fullName>
    </submittedName>
</protein>
<gene>
    <name evidence="2" type="ORF">SAMN04488122_6002</name>
</gene>
<keyword evidence="2" id="KW-0413">Isomerase</keyword>
<dbReference type="PROSITE" id="PS51318">
    <property type="entry name" value="TAT"/>
    <property type="match status" value="1"/>
</dbReference>
<feature type="domain" description="Xylose isomerase-like TIM barrel" evidence="1">
    <location>
        <begin position="76"/>
        <end position="313"/>
    </location>
</feature>
<proteinExistence type="predicted"/>
<name>A0A1I0SBY1_9BACT</name>
<dbReference type="SUPFAM" id="SSF51658">
    <property type="entry name" value="Xylose isomerase-like"/>
    <property type="match status" value="1"/>
</dbReference>
<sequence>MHNHFSNYTFTHVTNNTDMHTSRRSFIQQTGLMAAAMMLPGSLSAMTGNPALPKKIGLQLYTLRDQLEKDPKGTLAKVAGIGYQEVETFYGYQGSGDKGEFWGLKPKALSALLKQYKLNTPSGHYQLNDYLTKGNGNADALQPQIDLAAALGQQYFIVPVLPLSLWDKHLGADDYKFMAEQLNKAGEQCKKANLKIGYHNHFWEFKKLADSSSTGYEIMLKETDPSLVTFELDLFWAVKSGHDPITLFKEAPGRFVAWHVKDMDKANTASLTAAGTENKTSMELLSGVSFAEVGTGSIDFKKIFAQAKLAGVKHLFVEQDKITIEPFTSVTQSFKYVKNVLLK</sequence>
<dbReference type="Proteomes" id="UP000199310">
    <property type="component" value="Unassembled WGS sequence"/>
</dbReference>
<dbReference type="STRING" id="29529.SAMN04488122_6002"/>
<evidence type="ECO:0000313" key="2">
    <source>
        <dbReference type="EMBL" id="SEW54330.1"/>
    </source>
</evidence>
<organism evidence="2 3">
    <name type="scientific">Chitinophaga arvensicola</name>
    <dbReference type="NCBI Taxonomy" id="29529"/>
    <lineage>
        <taxon>Bacteria</taxon>
        <taxon>Pseudomonadati</taxon>
        <taxon>Bacteroidota</taxon>
        <taxon>Chitinophagia</taxon>
        <taxon>Chitinophagales</taxon>
        <taxon>Chitinophagaceae</taxon>
        <taxon>Chitinophaga</taxon>
    </lineage>
</organism>
<accession>A0A1I0SBY1</accession>
<dbReference type="InterPro" id="IPR013022">
    <property type="entry name" value="Xyl_isomerase-like_TIM-brl"/>
</dbReference>
<dbReference type="PANTHER" id="PTHR12110">
    <property type="entry name" value="HYDROXYPYRUVATE ISOMERASE"/>
    <property type="match status" value="1"/>
</dbReference>
<evidence type="ECO:0000259" key="1">
    <source>
        <dbReference type="Pfam" id="PF01261"/>
    </source>
</evidence>
<dbReference type="PANTHER" id="PTHR12110:SF41">
    <property type="entry name" value="INOSOSE DEHYDRATASE"/>
    <property type="match status" value="1"/>
</dbReference>